<evidence type="ECO:0000256" key="6">
    <source>
        <dbReference type="ARBA" id="ARBA00022679"/>
    </source>
</evidence>
<dbReference type="GO" id="GO:0000105">
    <property type="term" value="P:L-histidine biosynthetic process"/>
    <property type="evidence" value="ECO:0007669"/>
    <property type="project" value="UniProtKB-UniRule"/>
</dbReference>
<dbReference type="PANTHER" id="PTHR43643:SF3">
    <property type="entry name" value="HISTIDINOL-PHOSPHATE AMINOTRANSFERASE"/>
    <property type="match status" value="1"/>
</dbReference>
<evidence type="ECO:0000256" key="4">
    <source>
        <dbReference type="ARBA" id="ARBA00011738"/>
    </source>
</evidence>
<dbReference type="InterPro" id="IPR015422">
    <property type="entry name" value="PyrdxlP-dep_Trfase_small"/>
</dbReference>
<evidence type="ECO:0000256" key="8">
    <source>
        <dbReference type="ARBA" id="ARBA00047481"/>
    </source>
</evidence>
<dbReference type="EMBL" id="FOAA01000001">
    <property type="protein sequence ID" value="SEK36310.1"/>
    <property type="molecule type" value="Genomic_DNA"/>
</dbReference>
<comment type="cofactor">
    <cofactor evidence="1 9">
        <name>pyridoxal 5'-phosphate</name>
        <dbReference type="ChEBI" id="CHEBI:597326"/>
    </cofactor>
</comment>
<feature type="domain" description="Aminotransferase class I/classII large" evidence="10">
    <location>
        <begin position="37"/>
        <end position="367"/>
    </location>
</feature>
<dbReference type="PANTHER" id="PTHR43643">
    <property type="entry name" value="HISTIDINOL-PHOSPHATE AMINOTRANSFERASE 2"/>
    <property type="match status" value="1"/>
</dbReference>
<dbReference type="AlphaFoldDB" id="A0A1H7GIH4"/>
<evidence type="ECO:0000256" key="7">
    <source>
        <dbReference type="ARBA" id="ARBA00022898"/>
    </source>
</evidence>
<evidence type="ECO:0000256" key="2">
    <source>
        <dbReference type="ARBA" id="ARBA00005011"/>
    </source>
</evidence>
<keyword evidence="5 9" id="KW-0032">Aminotransferase</keyword>
<dbReference type="InterPro" id="IPR015424">
    <property type="entry name" value="PyrdxlP-dep_Trfase"/>
</dbReference>
<evidence type="ECO:0000256" key="9">
    <source>
        <dbReference type="HAMAP-Rule" id="MF_01023"/>
    </source>
</evidence>
<keyword evidence="6 9" id="KW-0808">Transferase</keyword>
<keyword evidence="7 9" id="KW-0663">Pyridoxal phosphate</keyword>
<dbReference type="CDD" id="cd00609">
    <property type="entry name" value="AAT_like"/>
    <property type="match status" value="1"/>
</dbReference>
<dbReference type="GO" id="GO:0004400">
    <property type="term" value="F:histidinol-phosphate transaminase activity"/>
    <property type="evidence" value="ECO:0007669"/>
    <property type="project" value="UniProtKB-UniRule"/>
</dbReference>
<proteinExistence type="inferred from homology"/>
<evidence type="ECO:0000259" key="10">
    <source>
        <dbReference type="Pfam" id="PF00155"/>
    </source>
</evidence>
<evidence type="ECO:0000256" key="5">
    <source>
        <dbReference type="ARBA" id="ARBA00022576"/>
    </source>
</evidence>
<dbReference type="STRING" id="1396821.SAMN05444515_101509"/>
<evidence type="ECO:0000256" key="3">
    <source>
        <dbReference type="ARBA" id="ARBA00007970"/>
    </source>
</evidence>
<keyword evidence="9" id="KW-0368">Histidine biosynthesis</keyword>
<dbReference type="Pfam" id="PF00155">
    <property type="entry name" value="Aminotran_1_2"/>
    <property type="match status" value="1"/>
</dbReference>
<sequence>MSCDFQALANAGVQKLMPYQPGKPVEELERELGISESIKLASNENPLGPSPRAVQALGSLLDQLAQYPDGNGFALRSRLAEKLSVEAECITLGNGSNDVLELIARAYLAPGRSAVFSAHAFAVYPLAVQAVGAEARVAAANAPDHAMPWGHDLSAMADQVTESTRVIFVANPNNPTGTWVDGESLHDFIAAQPADTLVVVDEAYCEYVEEQDYPDTTRWLSEFPNLIVTRTFSKIHGLAGLRMGYAVSHPQVADILNRVRQPFNTNSLAQAAALEALDDEAHVHQSVQVNREGLAQLTQAFNERGLGYIPSVGNFICVDVGSDAEPVYQALLHQGVIVRPVGGYGLPQHLRVTVGRAHENRRFIDALDQVLNR</sequence>
<comment type="catalytic activity">
    <reaction evidence="8 9">
        <text>L-histidinol phosphate + 2-oxoglutarate = 3-(imidazol-4-yl)-2-oxopropyl phosphate + L-glutamate</text>
        <dbReference type="Rhea" id="RHEA:23744"/>
        <dbReference type="ChEBI" id="CHEBI:16810"/>
        <dbReference type="ChEBI" id="CHEBI:29985"/>
        <dbReference type="ChEBI" id="CHEBI:57766"/>
        <dbReference type="ChEBI" id="CHEBI:57980"/>
        <dbReference type="EC" id="2.6.1.9"/>
    </reaction>
</comment>
<name>A0A1H7GIH4_9GAMM</name>
<comment type="pathway">
    <text evidence="2 9">Amino-acid biosynthesis; L-histidine biosynthesis; L-histidine from 5-phospho-alpha-D-ribose 1-diphosphate: step 7/9.</text>
</comment>
<evidence type="ECO:0000313" key="12">
    <source>
        <dbReference type="Proteomes" id="UP000199256"/>
    </source>
</evidence>
<dbReference type="HAMAP" id="MF_01023">
    <property type="entry name" value="HisC_aminotrans_2"/>
    <property type="match status" value="1"/>
</dbReference>
<dbReference type="InterPro" id="IPR004839">
    <property type="entry name" value="Aminotransferase_I/II_large"/>
</dbReference>
<feature type="modified residue" description="N6-(pyridoxal phosphate)lysine" evidence="9">
    <location>
        <position position="234"/>
    </location>
</feature>
<keyword evidence="9" id="KW-0028">Amino-acid biosynthesis</keyword>
<evidence type="ECO:0000313" key="11">
    <source>
        <dbReference type="EMBL" id="SEK36310.1"/>
    </source>
</evidence>
<evidence type="ECO:0000256" key="1">
    <source>
        <dbReference type="ARBA" id="ARBA00001933"/>
    </source>
</evidence>
<dbReference type="Proteomes" id="UP000199256">
    <property type="component" value="Unassembled WGS sequence"/>
</dbReference>
<dbReference type="InterPro" id="IPR050106">
    <property type="entry name" value="HistidinolP_aminotransfase"/>
</dbReference>
<dbReference type="Gene3D" id="3.90.1150.10">
    <property type="entry name" value="Aspartate Aminotransferase, domain 1"/>
    <property type="match status" value="1"/>
</dbReference>
<dbReference type="InterPro" id="IPR005861">
    <property type="entry name" value="HisP_aminotrans"/>
</dbReference>
<gene>
    <name evidence="9" type="primary">hisC</name>
    <name evidence="11" type="ORF">SAMN05444515_101509</name>
</gene>
<dbReference type="RefSeq" id="WP_090250393.1">
    <property type="nucleotide sequence ID" value="NZ_FOAA01000001.1"/>
</dbReference>
<dbReference type="EC" id="2.6.1.9" evidence="9"/>
<dbReference type="NCBIfam" id="TIGR01141">
    <property type="entry name" value="hisC"/>
    <property type="match status" value="1"/>
</dbReference>
<protein>
    <recommendedName>
        <fullName evidence="9">Histidinol-phosphate aminotransferase</fullName>
        <ecNumber evidence="9">2.6.1.9</ecNumber>
    </recommendedName>
    <alternativeName>
        <fullName evidence="9">Imidazole acetol-phosphate transaminase</fullName>
    </alternativeName>
</protein>
<accession>A0A1H7GIH4</accession>
<dbReference type="UniPathway" id="UPA00031">
    <property type="reaction ID" value="UER00012"/>
</dbReference>
<dbReference type="SUPFAM" id="SSF53383">
    <property type="entry name" value="PLP-dependent transferases"/>
    <property type="match status" value="1"/>
</dbReference>
<dbReference type="Gene3D" id="3.40.640.10">
    <property type="entry name" value="Type I PLP-dependent aspartate aminotransferase-like (Major domain)"/>
    <property type="match status" value="1"/>
</dbReference>
<reference evidence="12" key="1">
    <citation type="submission" date="2016-10" db="EMBL/GenBank/DDBJ databases">
        <authorList>
            <person name="Varghese N."/>
            <person name="Submissions S."/>
        </authorList>
    </citation>
    <scope>NUCLEOTIDE SEQUENCE [LARGE SCALE GENOMIC DNA]</scope>
    <source>
        <strain evidence="12">DSM 241</strain>
    </source>
</reference>
<keyword evidence="12" id="KW-1185">Reference proteome</keyword>
<dbReference type="GO" id="GO:0030170">
    <property type="term" value="F:pyridoxal phosphate binding"/>
    <property type="evidence" value="ECO:0007669"/>
    <property type="project" value="InterPro"/>
</dbReference>
<comment type="similarity">
    <text evidence="3 9">Belongs to the class-II pyridoxal-phosphate-dependent aminotransferase family. Histidinol-phosphate aminotransferase subfamily.</text>
</comment>
<organism evidence="11 12">
    <name type="scientific">Ectothiorhodospira marina</name>
    <dbReference type="NCBI Taxonomy" id="1396821"/>
    <lineage>
        <taxon>Bacteria</taxon>
        <taxon>Pseudomonadati</taxon>
        <taxon>Pseudomonadota</taxon>
        <taxon>Gammaproteobacteria</taxon>
        <taxon>Chromatiales</taxon>
        <taxon>Ectothiorhodospiraceae</taxon>
        <taxon>Ectothiorhodospira</taxon>
    </lineage>
</organism>
<dbReference type="OrthoDB" id="9813612at2"/>
<comment type="subunit">
    <text evidence="4 9">Homodimer.</text>
</comment>
<dbReference type="InterPro" id="IPR015421">
    <property type="entry name" value="PyrdxlP-dep_Trfase_major"/>
</dbReference>